<evidence type="ECO:0000256" key="4">
    <source>
        <dbReference type="ARBA" id="ARBA00022741"/>
    </source>
</evidence>
<dbReference type="InterPro" id="IPR008271">
    <property type="entry name" value="Ser/Thr_kinase_AS"/>
</dbReference>
<dbReference type="Pfam" id="PF00069">
    <property type="entry name" value="Pkinase"/>
    <property type="match status" value="1"/>
</dbReference>
<dbReference type="EnsemblPlants" id="KEH41722">
    <property type="protein sequence ID" value="KEH41722"/>
    <property type="gene ID" value="MTR_1g054240"/>
</dbReference>
<dbReference type="HOGENOM" id="CLU_2295827_0_0_1"/>
<evidence type="ECO:0000313" key="9">
    <source>
        <dbReference type="EnsemblPlants" id="KEH41722"/>
    </source>
</evidence>
<keyword evidence="10" id="KW-1185">Reference proteome</keyword>
<reference evidence="8 10" key="2">
    <citation type="journal article" date="2014" name="BMC Genomics">
        <title>An improved genome release (version Mt4.0) for the model legume Medicago truncatula.</title>
        <authorList>
            <person name="Tang H."/>
            <person name="Krishnakumar V."/>
            <person name="Bidwell S."/>
            <person name="Rosen B."/>
            <person name="Chan A."/>
            <person name="Zhou S."/>
            <person name="Gentzbittel L."/>
            <person name="Childs K.L."/>
            <person name="Yandell M."/>
            <person name="Gundlach H."/>
            <person name="Mayer K.F."/>
            <person name="Schwartz D.C."/>
            <person name="Town C.D."/>
        </authorList>
    </citation>
    <scope>GENOME REANNOTATION</scope>
    <source>
        <strain evidence="8">A17</strain>
        <strain evidence="9 10">cv. Jemalong A17</strain>
    </source>
</reference>
<evidence type="ECO:0000259" key="7">
    <source>
        <dbReference type="PROSITE" id="PS50011"/>
    </source>
</evidence>
<dbReference type="InterPro" id="IPR011009">
    <property type="entry name" value="Kinase-like_dom_sf"/>
</dbReference>
<keyword evidence="4" id="KW-0547">Nucleotide-binding</keyword>
<dbReference type="PROSITE" id="PS50011">
    <property type="entry name" value="PROTEIN_KINASE_DOM"/>
    <property type="match status" value="1"/>
</dbReference>
<dbReference type="InterPro" id="IPR000719">
    <property type="entry name" value="Prot_kinase_dom"/>
</dbReference>
<evidence type="ECO:0000313" key="10">
    <source>
        <dbReference type="Proteomes" id="UP000002051"/>
    </source>
</evidence>
<evidence type="ECO:0000256" key="1">
    <source>
        <dbReference type="ARBA" id="ARBA00005354"/>
    </source>
</evidence>
<name>A0A072VIS9_MEDTR</name>
<proteinExistence type="inferred from homology"/>
<evidence type="ECO:0000256" key="6">
    <source>
        <dbReference type="ARBA" id="ARBA00022840"/>
    </source>
</evidence>
<dbReference type="GO" id="GO:0004674">
    <property type="term" value="F:protein serine/threonine kinase activity"/>
    <property type="evidence" value="ECO:0007669"/>
    <property type="project" value="UniProtKB-KW"/>
</dbReference>
<reference evidence="9" key="3">
    <citation type="submission" date="2015-04" db="UniProtKB">
        <authorList>
            <consortium name="EnsemblPlants"/>
        </authorList>
    </citation>
    <scope>IDENTIFICATION</scope>
    <source>
        <strain evidence="9">cv. Jemalong A17</strain>
    </source>
</reference>
<gene>
    <name evidence="8" type="ordered locus">MTR_1g054240</name>
</gene>
<keyword evidence="5 8" id="KW-0418">Kinase</keyword>
<protein>
    <submittedName>
        <fullName evidence="8">Calcium-dependent kinase family protein</fullName>
    </submittedName>
</protein>
<dbReference type="GO" id="GO:0005524">
    <property type="term" value="F:ATP binding"/>
    <property type="evidence" value="ECO:0007669"/>
    <property type="project" value="UniProtKB-KW"/>
</dbReference>
<dbReference type="STRING" id="3880.A0A072VIS9"/>
<comment type="similarity">
    <text evidence="1">Belongs to the protein kinase superfamily. CAMK Ser/Thr protein kinase family. CaMK subfamily.</text>
</comment>
<organism evidence="8 10">
    <name type="scientific">Medicago truncatula</name>
    <name type="common">Barrel medic</name>
    <name type="synonym">Medicago tribuloides</name>
    <dbReference type="NCBI Taxonomy" id="3880"/>
    <lineage>
        <taxon>Eukaryota</taxon>
        <taxon>Viridiplantae</taxon>
        <taxon>Streptophyta</taxon>
        <taxon>Embryophyta</taxon>
        <taxon>Tracheophyta</taxon>
        <taxon>Spermatophyta</taxon>
        <taxon>Magnoliopsida</taxon>
        <taxon>eudicotyledons</taxon>
        <taxon>Gunneridae</taxon>
        <taxon>Pentapetalae</taxon>
        <taxon>rosids</taxon>
        <taxon>fabids</taxon>
        <taxon>Fabales</taxon>
        <taxon>Fabaceae</taxon>
        <taxon>Papilionoideae</taxon>
        <taxon>50 kb inversion clade</taxon>
        <taxon>NPAAA clade</taxon>
        <taxon>Hologalegina</taxon>
        <taxon>IRL clade</taxon>
        <taxon>Trifolieae</taxon>
        <taxon>Medicago</taxon>
    </lineage>
</organism>
<dbReference type="Proteomes" id="UP000002051">
    <property type="component" value="Unassembled WGS sequence"/>
</dbReference>
<dbReference type="PROSITE" id="PS00108">
    <property type="entry name" value="PROTEIN_KINASE_ST"/>
    <property type="match status" value="1"/>
</dbReference>
<dbReference type="SUPFAM" id="SSF56112">
    <property type="entry name" value="Protein kinase-like (PK-like)"/>
    <property type="match status" value="1"/>
</dbReference>
<keyword evidence="6" id="KW-0067">ATP-binding</keyword>
<dbReference type="Gene3D" id="1.10.510.10">
    <property type="entry name" value="Transferase(Phosphotransferase) domain 1"/>
    <property type="match status" value="1"/>
</dbReference>
<accession>A0A072VIS9</accession>
<dbReference type="PANTHER" id="PTHR24349">
    <property type="entry name" value="SERINE/THREONINE-PROTEIN KINASE"/>
    <property type="match status" value="1"/>
</dbReference>
<evidence type="ECO:0000256" key="5">
    <source>
        <dbReference type="ARBA" id="ARBA00022777"/>
    </source>
</evidence>
<evidence type="ECO:0000256" key="3">
    <source>
        <dbReference type="ARBA" id="ARBA00022679"/>
    </source>
</evidence>
<keyword evidence="3" id="KW-0808">Transferase</keyword>
<evidence type="ECO:0000256" key="2">
    <source>
        <dbReference type="ARBA" id="ARBA00022527"/>
    </source>
</evidence>
<dbReference type="EMBL" id="CM001217">
    <property type="protein sequence ID" value="KEH41722.1"/>
    <property type="molecule type" value="Genomic_DNA"/>
</dbReference>
<sequence length="101" mass="11476">MDNSDAFQATSLPLILLAFGSNLQLDIYPTKMVDFAGLTSWPDAEKGHYSDRQAPTLTRTIVEFLEACPYLGVMHKDLKPENFLFEYVDEDVLKTIDFGHF</sequence>
<evidence type="ECO:0000313" key="8">
    <source>
        <dbReference type="EMBL" id="KEH41722.1"/>
    </source>
</evidence>
<dbReference type="InterPro" id="IPR050205">
    <property type="entry name" value="CDPK_Ser/Thr_kinases"/>
</dbReference>
<reference evidence="8 10" key="1">
    <citation type="journal article" date="2011" name="Nature">
        <title>The Medicago genome provides insight into the evolution of rhizobial symbioses.</title>
        <authorList>
            <person name="Young N.D."/>
            <person name="Debelle F."/>
            <person name="Oldroyd G.E."/>
            <person name="Geurts R."/>
            <person name="Cannon S.B."/>
            <person name="Udvardi M.K."/>
            <person name="Benedito V.A."/>
            <person name="Mayer K.F."/>
            <person name="Gouzy J."/>
            <person name="Schoof H."/>
            <person name="Van de Peer Y."/>
            <person name="Proost S."/>
            <person name="Cook D.R."/>
            <person name="Meyers B.C."/>
            <person name="Spannagl M."/>
            <person name="Cheung F."/>
            <person name="De Mita S."/>
            <person name="Krishnakumar V."/>
            <person name="Gundlach H."/>
            <person name="Zhou S."/>
            <person name="Mudge J."/>
            <person name="Bharti A.K."/>
            <person name="Murray J.D."/>
            <person name="Naoumkina M.A."/>
            <person name="Rosen B."/>
            <person name="Silverstein K.A."/>
            <person name="Tang H."/>
            <person name="Rombauts S."/>
            <person name="Zhao P.X."/>
            <person name="Zhou P."/>
            <person name="Barbe V."/>
            <person name="Bardou P."/>
            <person name="Bechner M."/>
            <person name="Bellec A."/>
            <person name="Berger A."/>
            <person name="Berges H."/>
            <person name="Bidwell S."/>
            <person name="Bisseling T."/>
            <person name="Choisne N."/>
            <person name="Couloux A."/>
            <person name="Denny R."/>
            <person name="Deshpande S."/>
            <person name="Dai X."/>
            <person name="Doyle J.J."/>
            <person name="Dudez A.M."/>
            <person name="Farmer A.D."/>
            <person name="Fouteau S."/>
            <person name="Franken C."/>
            <person name="Gibelin C."/>
            <person name="Gish J."/>
            <person name="Goldstein S."/>
            <person name="Gonzalez A.J."/>
            <person name="Green P.J."/>
            <person name="Hallab A."/>
            <person name="Hartog M."/>
            <person name="Hua A."/>
            <person name="Humphray S.J."/>
            <person name="Jeong D.H."/>
            <person name="Jing Y."/>
            <person name="Jocker A."/>
            <person name="Kenton S.M."/>
            <person name="Kim D.J."/>
            <person name="Klee K."/>
            <person name="Lai H."/>
            <person name="Lang C."/>
            <person name="Lin S."/>
            <person name="Macmil S.L."/>
            <person name="Magdelenat G."/>
            <person name="Matthews L."/>
            <person name="McCorrison J."/>
            <person name="Monaghan E.L."/>
            <person name="Mun J.H."/>
            <person name="Najar F.Z."/>
            <person name="Nicholson C."/>
            <person name="Noirot C."/>
            <person name="O'Bleness M."/>
            <person name="Paule C.R."/>
            <person name="Poulain J."/>
            <person name="Prion F."/>
            <person name="Qin B."/>
            <person name="Qu C."/>
            <person name="Retzel E.F."/>
            <person name="Riddle C."/>
            <person name="Sallet E."/>
            <person name="Samain S."/>
            <person name="Samson N."/>
            <person name="Sanders I."/>
            <person name="Saurat O."/>
            <person name="Scarpelli C."/>
            <person name="Schiex T."/>
            <person name="Segurens B."/>
            <person name="Severin A.J."/>
            <person name="Sherrier D.J."/>
            <person name="Shi R."/>
            <person name="Sims S."/>
            <person name="Singer S.R."/>
            <person name="Sinharoy S."/>
            <person name="Sterck L."/>
            <person name="Viollet A."/>
            <person name="Wang B.B."/>
            <person name="Wang K."/>
            <person name="Wang M."/>
            <person name="Wang X."/>
            <person name="Warfsmann J."/>
            <person name="Weissenbach J."/>
            <person name="White D.D."/>
            <person name="White J.D."/>
            <person name="Wiley G.B."/>
            <person name="Wincker P."/>
            <person name="Xing Y."/>
            <person name="Yang L."/>
            <person name="Yao Z."/>
            <person name="Ying F."/>
            <person name="Zhai J."/>
            <person name="Zhou L."/>
            <person name="Zuber A."/>
            <person name="Denarie J."/>
            <person name="Dixon R.A."/>
            <person name="May G.D."/>
            <person name="Schwartz D.C."/>
            <person name="Rogers J."/>
            <person name="Quetier F."/>
            <person name="Town C.D."/>
            <person name="Roe B.A."/>
        </authorList>
    </citation>
    <scope>NUCLEOTIDE SEQUENCE [LARGE SCALE GENOMIC DNA]</scope>
    <source>
        <strain evidence="8">A17</strain>
        <strain evidence="9 10">cv. Jemalong A17</strain>
    </source>
</reference>
<feature type="domain" description="Protein kinase" evidence="7">
    <location>
        <begin position="1"/>
        <end position="101"/>
    </location>
</feature>
<keyword evidence="2" id="KW-0723">Serine/threonine-protein kinase</keyword>
<dbReference type="AlphaFoldDB" id="A0A072VIS9"/>